<keyword evidence="4 13" id="KW-0444">Lipid biosynthesis</keyword>
<evidence type="ECO:0000256" key="3">
    <source>
        <dbReference type="ARBA" id="ARBA00012948"/>
    </source>
</evidence>
<dbReference type="NCBIfam" id="NF004197">
    <property type="entry name" value="PRK05653.1-1"/>
    <property type="match status" value="1"/>
</dbReference>
<accession>A7NP10</accession>
<dbReference type="SMART" id="SM00822">
    <property type="entry name" value="PKS_KR"/>
    <property type="match status" value="1"/>
</dbReference>
<dbReference type="AlphaFoldDB" id="A7NP10"/>
<reference evidence="15 16" key="1">
    <citation type="submission" date="2007-08" db="EMBL/GenBank/DDBJ databases">
        <title>Complete sequence of Roseiflexus castenholzii DSM 13941.</title>
        <authorList>
            <consortium name="US DOE Joint Genome Institute"/>
            <person name="Copeland A."/>
            <person name="Lucas S."/>
            <person name="Lapidus A."/>
            <person name="Barry K."/>
            <person name="Glavina del Rio T."/>
            <person name="Dalin E."/>
            <person name="Tice H."/>
            <person name="Pitluck S."/>
            <person name="Thompson L.S."/>
            <person name="Brettin T."/>
            <person name="Bruce D."/>
            <person name="Detter J.C."/>
            <person name="Han C."/>
            <person name="Tapia R."/>
            <person name="Schmutz J."/>
            <person name="Larimer F."/>
            <person name="Land M."/>
            <person name="Hauser L."/>
            <person name="Kyrpides N."/>
            <person name="Mikhailova N."/>
            <person name="Bryant D.A."/>
            <person name="Hanada S."/>
            <person name="Tsukatani Y."/>
            <person name="Richardson P."/>
        </authorList>
    </citation>
    <scope>NUCLEOTIDE SEQUENCE [LARGE SCALE GENOMIC DNA]</scope>
    <source>
        <strain evidence="16">DSM 13941 / HLO8</strain>
    </source>
</reference>
<dbReference type="Proteomes" id="UP000000263">
    <property type="component" value="Chromosome"/>
</dbReference>
<dbReference type="RefSeq" id="WP_012121729.1">
    <property type="nucleotide sequence ID" value="NC_009767.1"/>
</dbReference>
<dbReference type="GO" id="GO:0006633">
    <property type="term" value="P:fatty acid biosynthetic process"/>
    <property type="evidence" value="ECO:0007669"/>
    <property type="project" value="UniProtKB-UniPathway"/>
</dbReference>
<keyword evidence="7 13" id="KW-0560">Oxidoreductase</keyword>
<evidence type="ECO:0000256" key="5">
    <source>
        <dbReference type="ARBA" id="ARBA00022832"/>
    </source>
</evidence>
<gene>
    <name evidence="15" type="ordered locus">Rcas_3253</name>
</gene>
<evidence type="ECO:0000313" key="15">
    <source>
        <dbReference type="EMBL" id="ABU59305.1"/>
    </source>
</evidence>
<protein>
    <recommendedName>
        <fullName evidence="3 13">3-oxoacyl-[acyl-carrier-protein] reductase</fullName>
        <ecNumber evidence="3 13">1.1.1.100</ecNumber>
    </recommendedName>
</protein>
<feature type="binding site" evidence="12">
    <location>
        <begin position="157"/>
        <end position="161"/>
    </location>
    <ligand>
        <name>NADP(+)</name>
        <dbReference type="ChEBI" id="CHEBI:58349"/>
    </ligand>
</feature>
<dbReference type="EMBL" id="CP000804">
    <property type="protein sequence ID" value="ABU59305.1"/>
    <property type="molecule type" value="Genomic_DNA"/>
</dbReference>
<dbReference type="InterPro" id="IPR036291">
    <property type="entry name" value="NAD(P)-bd_dom_sf"/>
</dbReference>
<dbReference type="OrthoDB" id="9803333at2"/>
<keyword evidence="5 13" id="KW-0276">Fatty acid metabolism</keyword>
<proteinExistence type="inferred from homology"/>
<evidence type="ECO:0000256" key="8">
    <source>
        <dbReference type="ARBA" id="ARBA00023098"/>
    </source>
</evidence>
<dbReference type="eggNOG" id="COG1028">
    <property type="taxonomic scope" value="Bacteria"/>
</dbReference>
<dbReference type="CDD" id="cd05333">
    <property type="entry name" value="BKR_SDR_c"/>
    <property type="match status" value="1"/>
</dbReference>
<comment type="subunit">
    <text evidence="13">Homotetramer.</text>
</comment>
<comment type="similarity">
    <text evidence="2 13">Belongs to the short-chain dehydrogenases/reductases (SDR) family.</text>
</comment>
<dbReference type="Pfam" id="PF13561">
    <property type="entry name" value="adh_short_C2"/>
    <property type="match status" value="1"/>
</dbReference>
<evidence type="ECO:0000259" key="14">
    <source>
        <dbReference type="SMART" id="SM00822"/>
    </source>
</evidence>
<evidence type="ECO:0000256" key="2">
    <source>
        <dbReference type="ARBA" id="ARBA00006484"/>
    </source>
</evidence>
<keyword evidence="8 13" id="KW-0443">Lipid metabolism</keyword>
<dbReference type="NCBIfam" id="TIGR01830">
    <property type="entry name" value="3oxo_ACP_reduc"/>
    <property type="match status" value="1"/>
</dbReference>
<keyword evidence="9 13" id="KW-0275">Fatty acid biosynthesis</keyword>
<evidence type="ECO:0000256" key="13">
    <source>
        <dbReference type="RuleBase" id="RU366074"/>
    </source>
</evidence>
<evidence type="ECO:0000256" key="11">
    <source>
        <dbReference type="PIRSR" id="PIRSR611284-1"/>
    </source>
</evidence>
<organism evidence="15 16">
    <name type="scientific">Roseiflexus castenholzii (strain DSM 13941 / HLO8)</name>
    <dbReference type="NCBI Taxonomy" id="383372"/>
    <lineage>
        <taxon>Bacteria</taxon>
        <taxon>Bacillati</taxon>
        <taxon>Chloroflexota</taxon>
        <taxon>Chloroflexia</taxon>
        <taxon>Chloroflexales</taxon>
        <taxon>Roseiflexineae</taxon>
        <taxon>Roseiflexaceae</taxon>
        <taxon>Roseiflexus</taxon>
    </lineage>
</organism>
<dbReference type="SUPFAM" id="SSF51735">
    <property type="entry name" value="NAD(P)-binding Rossmann-fold domains"/>
    <property type="match status" value="1"/>
</dbReference>
<evidence type="ECO:0000256" key="12">
    <source>
        <dbReference type="PIRSR" id="PIRSR611284-2"/>
    </source>
</evidence>
<dbReference type="KEGG" id="rca:Rcas_3253"/>
<keyword evidence="16" id="KW-1185">Reference proteome</keyword>
<dbReference type="InterPro" id="IPR011284">
    <property type="entry name" value="3oxo_ACP_reduc"/>
</dbReference>
<evidence type="ECO:0000313" key="16">
    <source>
        <dbReference type="Proteomes" id="UP000000263"/>
    </source>
</evidence>
<keyword evidence="6 12" id="KW-0521">NADP</keyword>
<dbReference type="FunFam" id="3.40.50.720:FF:000037">
    <property type="entry name" value="3-oxoacyl-[acyl-carrier-protein] reductase FabG"/>
    <property type="match status" value="1"/>
</dbReference>
<dbReference type="InterPro" id="IPR050259">
    <property type="entry name" value="SDR"/>
</dbReference>
<dbReference type="InterPro" id="IPR057326">
    <property type="entry name" value="KR_dom"/>
</dbReference>
<dbReference type="InterPro" id="IPR002347">
    <property type="entry name" value="SDR_fam"/>
</dbReference>
<dbReference type="PRINTS" id="PR00081">
    <property type="entry name" value="GDHRDH"/>
</dbReference>
<evidence type="ECO:0000256" key="10">
    <source>
        <dbReference type="ARBA" id="ARBA00048508"/>
    </source>
</evidence>
<feature type="domain" description="Ketoreductase" evidence="14">
    <location>
        <begin position="8"/>
        <end position="193"/>
    </location>
</feature>
<dbReference type="Gene3D" id="3.40.50.720">
    <property type="entry name" value="NAD(P)-binding Rossmann-like Domain"/>
    <property type="match status" value="1"/>
</dbReference>
<dbReference type="PANTHER" id="PTHR42879:SF2">
    <property type="entry name" value="3-OXOACYL-[ACYL-CARRIER-PROTEIN] REDUCTASE FABG"/>
    <property type="match status" value="1"/>
</dbReference>
<evidence type="ECO:0000256" key="4">
    <source>
        <dbReference type="ARBA" id="ARBA00022516"/>
    </source>
</evidence>
<dbReference type="NCBIfam" id="NF009466">
    <property type="entry name" value="PRK12826.1-2"/>
    <property type="match status" value="1"/>
</dbReference>
<feature type="active site" description="Proton acceptor" evidence="11">
    <location>
        <position position="157"/>
    </location>
</feature>
<dbReference type="PROSITE" id="PS00061">
    <property type="entry name" value="ADH_SHORT"/>
    <property type="match status" value="1"/>
</dbReference>
<dbReference type="STRING" id="383372.Rcas_3253"/>
<feature type="binding site" evidence="12">
    <location>
        <begin position="14"/>
        <end position="17"/>
    </location>
    <ligand>
        <name>NADP(+)</name>
        <dbReference type="ChEBI" id="CHEBI:58349"/>
    </ligand>
</feature>
<dbReference type="GO" id="GO:0051287">
    <property type="term" value="F:NAD binding"/>
    <property type="evidence" value="ECO:0007669"/>
    <property type="project" value="UniProtKB-UniRule"/>
</dbReference>
<name>A7NP10_ROSCS</name>
<sequence length="250" mass="25877">MQISLKGKIAVVTGGSRGIGRAIATTLAAAGATVVVNYQRNAAAAEETVAAITAADGAAISMQADVSAAEEVERLFKTVIERYGTVDILVNNAGITRDTLLLRMKEDDFDAVIDTNLRGVYLCTKAALRPMTKARSGRIINITSVVGLIGNAGQSNYAAAKAGIIGFTRAVAREMASRNITVNAVAPGYIETELTAGLGDQVRTAILEAIPLGRLGTPQDVANLVCFLASDAAAYITGQTLTVDGGMVMS</sequence>
<evidence type="ECO:0000256" key="7">
    <source>
        <dbReference type="ARBA" id="ARBA00023002"/>
    </source>
</evidence>
<evidence type="ECO:0000256" key="1">
    <source>
        <dbReference type="ARBA" id="ARBA00005194"/>
    </source>
</evidence>
<comment type="pathway">
    <text evidence="1 13">Lipid metabolism; fatty acid biosynthesis.</text>
</comment>
<dbReference type="NCBIfam" id="NF005559">
    <property type="entry name" value="PRK07231.1"/>
    <property type="match status" value="1"/>
</dbReference>
<dbReference type="PRINTS" id="PR00080">
    <property type="entry name" value="SDRFAMILY"/>
</dbReference>
<dbReference type="UniPathway" id="UPA00094"/>
<dbReference type="HOGENOM" id="CLU_010194_1_3_0"/>
<feature type="binding site" evidence="12">
    <location>
        <position position="190"/>
    </location>
    <ligand>
        <name>NADP(+)</name>
        <dbReference type="ChEBI" id="CHEBI:58349"/>
    </ligand>
</feature>
<dbReference type="InterPro" id="IPR020904">
    <property type="entry name" value="Sc_DH/Rdtase_CS"/>
</dbReference>
<evidence type="ECO:0000256" key="9">
    <source>
        <dbReference type="ARBA" id="ARBA00023160"/>
    </source>
</evidence>
<comment type="catalytic activity">
    <reaction evidence="10 13">
        <text>a (3R)-hydroxyacyl-[ACP] + NADP(+) = a 3-oxoacyl-[ACP] + NADPH + H(+)</text>
        <dbReference type="Rhea" id="RHEA:17397"/>
        <dbReference type="Rhea" id="RHEA-COMP:9916"/>
        <dbReference type="Rhea" id="RHEA-COMP:9945"/>
        <dbReference type="ChEBI" id="CHEBI:15378"/>
        <dbReference type="ChEBI" id="CHEBI:57783"/>
        <dbReference type="ChEBI" id="CHEBI:58349"/>
        <dbReference type="ChEBI" id="CHEBI:78776"/>
        <dbReference type="ChEBI" id="CHEBI:78827"/>
        <dbReference type="EC" id="1.1.1.100"/>
    </reaction>
</comment>
<comment type="function">
    <text evidence="13">Catalyzes the NADPH-dependent reduction of beta-ketoacyl-ACP substrates to beta-hydroxyacyl-ACP products, the first reductive step in the elongation cycle of fatty acid biosynthesis.</text>
</comment>
<dbReference type="PANTHER" id="PTHR42879">
    <property type="entry name" value="3-OXOACYL-(ACYL-CARRIER-PROTEIN) REDUCTASE"/>
    <property type="match status" value="1"/>
</dbReference>
<evidence type="ECO:0000256" key="6">
    <source>
        <dbReference type="ARBA" id="ARBA00022857"/>
    </source>
</evidence>
<dbReference type="GO" id="GO:0004316">
    <property type="term" value="F:3-oxoacyl-[acyl-carrier-protein] reductase (NADPH) activity"/>
    <property type="evidence" value="ECO:0007669"/>
    <property type="project" value="UniProtKB-UniRule"/>
</dbReference>
<dbReference type="EC" id="1.1.1.100" evidence="3 13"/>
<feature type="binding site" evidence="12">
    <location>
        <position position="92"/>
    </location>
    <ligand>
        <name>NADP(+)</name>
        <dbReference type="ChEBI" id="CHEBI:58349"/>
    </ligand>
</feature>